<feature type="region of interest" description="Disordered" evidence="1">
    <location>
        <begin position="1"/>
        <end position="64"/>
    </location>
</feature>
<evidence type="ECO:0000256" key="1">
    <source>
        <dbReference type="SAM" id="MobiDB-lite"/>
    </source>
</evidence>
<reference evidence="2" key="1">
    <citation type="submission" date="2021-05" db="EMBL/GenBank/DDBJ databases">
        <title>Comparative genomics of three Colletotrichum scovillei strains and genetic complementation revealed genes involved fungal growth and virulence on chili pepper.</title>
        <authorList>
            <person name="Hsieh D.-K."/>
            <person name="Chuang S.-C."/>
            <person name="Chen C.-Y."/>
            <person name="Chao Y.-T."/>
            <person name="Lu M.-Y.J."/>
            <person name="Lee M.-H."/>
            <person name="Shih M.-C."/>
        </authorList>
    </citation>
    <scope>NUCLEOTIDE SEQUENCE</scope>
    <source>
        <strain evidence="2">Coll-153</strain>
    </source>
</reference>
<dbReference type="Proteomes" id="UP000699042">
    <property type="component" value="Unassembled WGS sequence"/>
</dbReference>
<dbReference type="AlphaFoldDB" id="A0A9P7R820"/>
<feature type="compositionally biased region" description="Polar residues" evidence="1">
    <location>
        <begin position="38"/>
        <end position="47"/>
    </location>
</feature>
<name>A0A9P7R820_9PEZI</name>
<organism evidence="2 3">
    <name type="scientific">Colletotrichum scovillei</name>
    <dbReference type="NCBI Taxonomy" id="1209932"/>
    <lineage>
        <taxon>Eukaryota</taxon>
        <taxon>Fungi</taxon>
        <taxon>Dikarya</taxon>
        <taxon>Ascomycota</taxon>
        <taxon>Pezizomycotina</taxon>
        <taxon>Sordariomycetes</taxon>
        <taxon>Hypocreomycetidae</taxon>
        <taxon>Glomerellales</taxon>
        <taxon>Glomerellaceae</taxon>
        <taxon>Colletotrichum</taxon>
        <taxon>Colletotrichum acutatum species complex</taxon>
    </lineage>
</organism>
<dbReference type="EMBL" id="JAESDN010000004">
    <property type="protein sequence ID" value="KAG7051868.1"/>
    <property type="molecule type" value="Genomic_DNA"/>
</dbReference>
<evidence type="ECO:0000313" key="3">
    <source>
        <dbReference type="Proteomes" id="UP000699042"/>
    </source>
</evidence>
<proteinExistence type="predicted"/>
<gene>
    <name evidence="2" type="ORF">JMJ77_002482</name>
</gene>
<sequence>MGSISQTPTVLGKQNPGKPAGQKIAPSRHQPNPCKPCSQHTLHTPASPQICISRVTERGNLQHG</sequence>
<evidence type="ECO:0000313" key="2">
    <source>
        <dbReference type="EMBL" id="KAG7051868.1"/>
    </source>
</evidence>
<comment type="caution">
    <text evidence="2">The sequence shown here is derived from an EMBL/GenBank/DDBJ whole genome shotgun (WGS) entry which is preliminary data.</text>
</comment>
<feature type="non-terminal residue" evidence="2">
    <location>
        <position position="64"/>
    </location>
</feature>
<accession>A0A9P7R820</accession>
<protein>
    <submittedName>
        <fullName evidence="2">Uncharacterized protein</fullName>
    </submittedName>
</protein>
<keyword evidence="3" id="KW-1185">Reference proteome</keyword>